<protein>
    <submittedName>
        <fullName evidence="1">Uncharacterized protein</fullName>
    </submittedName>
</protein>
<organism evidence="1 2">
    <name type="scientific">Westerdykella ornata</name>
    <dbReference type="NCBI Taxonomy" id="318751"/>
    <lineage>
        <taxon>Eukaryota</taxon>
        <taxon>Fungi</taxon>
        <taxon>Dikarya</taxon>
        <taxon>Ascomycota</taxon>
        <taxon>Pezizomycotina</taxon>
        <taxon>Dothideomycetes</taxon>
        <taxon>Pleosporomycetidae</taxon>
        <taxon>Pleosporales</taxon>
        <taxon>Sporormiaceae</taxon>
        <taxon>Westerdykella</taxon>
    </lineage>
</organism>
<gene>
    <name evidence="1" type="ORF">EI97DRAFT_431318</name>
</gene>
<accession>A0A6A6JS62</accession>
<dbReference type="GeneID" id="54551079"/>
<sequence>MQVHASACGFCCATFARQQQQPRRRGAPITCYEGLFKMTRLLLETPERLGSLQSRTKAYKAEMRKDIPTIWEMGCST</sequence>
<reference evidence="1" key="1">
    <citation type="journal article" date="2020" name="Stud. Mycol.">
        <title>101 Dothideomycetes genomes: a test case for predicting lifestyles and emergence of pathogens.</title>
        <authorList>
            <person name="Haridas S."/>
            <person name="Albert R."/>
            <person name="Binder M."/>
            <person name="Bloem J."/>
            <person name="Labutti K."/>
            <person name="Salamov A."/>
            <person name="Andreopoulos B."/>
            <person name="Baker S."/>
            <person name="Barry K."/>
            <person name="Bills G."/>
            <person name="Bluhm B."/>
            <person name="Cannon C."/>
            <person name="Castanera R."/>
            <person name="Culley D."/>
            <person name="Daum C."/>
            <person name="Ezra D."/>
            <person name="Gonzalez J."/>
            <person name="Henrissat B."/>
            <person name="Kuo A."/>
            <person name="Liang C."/>
            <person name="Lipzen A."/>
            <person name="Lutzoni F."/>
            <person name="Magnuson J."/>
            <person name="Mondo S."/>
            <person name="Nolan M."/>
            <person name="Ohm R."/>
            <person name="Pangilinan J."/>
            <person name="Park H.-J."/>
            <person name="Ramirez L."/>
            <person name="Alfaro M."/>
            <person name="Sun H."/>
            <person name="Tritt A."/>
            <person name="Yoshinaga Y."/>
            <person name="Zwiers L.-H."/>
            <person name="Turgeon B."/>
            <person name="Goodwin S."/>
            <person name="Spatafora J."/>
            <person name="Crous P."/>
            <person name="Grigoriev I."/>
        </authorList>
    </citation>
    <scope>NUCLEOTIDE SEQUENCE</scope>
    <source>
        <strain evidence="1">CBS 379.55</strain>
    </source>
</reference>
<dbReference type="RefSeq" id="XP_033656643.1">
    <property type="nucleotide sequence ID" value="XM_033797904.1"/>
</dbReference>
<dbReference type="EMBL" id="ML986487">
    <property type="protein sequence ID" value="KAF2279104.1"/>
    <property type="molecule type" value="Genomic_DNA"/>
</dbReference>
<evidence type="ECO:0000313" key="1">
    <source>
        <dbReference type="EMBL" id="KAF2279104.1"/>
    </source>
</evidence>
<dbReference type="AlphaFoldDB" id="A0A6A6JS62"/>
<name>A0A6A6JS62_WESOR</name>
<proteinExistence type="predicted"/>
<keyword evidence="2" id="KW-1185">Reference proteome</keyword>
<evidence type="ECO:0000313" key="2">
    <source>
        <dbReference type="Proteomes" id="UP000800097"/>
    </source>
</evidence>
<dbReference type="Proteomes" id="UP000800097">
    <property type="component" value="Unassembled WGS sequence"/>
</dbReference>